<keyword evidence="1" id="KW-0472">Membrane</keyword>
<dbReference type="EMBL" id="JAOPGA020000675">
    <property type="protein sequence ID" value="KAL0480594.1"/>
    <property type="molecule type" value="Genomic_DNA"/>
</dbReference>
<keyword evidence="1" id="KW-1133">Transmembrane helix</keyword>
<keyword evidence="1 2" id="KW-0812">Transmembrane</keyword>
<feature type="transmembrane region" description="Helical" evidence="1">
    <location>
        <begin position="235"/>
        <end position="258"/>
    </location>
</feature>
<name>A0AAW2YU22_9EUKA</name>
<proteinExistence type="predicted"/>
<feature type="transmembrane region" description="Helical" evidence="1">
    <location>
        <begin position="56"/>
        <end position="76"/>
    </location>
</feature>
<reference evidence="2 3" key="1">
    <citation type="submission" date="2024-03" db="EMBL/GenBank/DDBJ databases">
        <title>The Acrasis kona genome and developmental transcriptomes reveal deep origins of eukaryotic multicellular pathways.</title>
        <authorList>
            <person name="Sheikh S."/>
            <person name="Fu C.-J."/>
            <person name="Brown M.W."/>
            <person name="Baldauf S.L."/>
        </authorList>
    </citation>
    <scope>NUCLEOTIDE SEQUENCE [LARGE SCALE GENOMIC DNA]</scope>
    <source>
        <strain evidence="2 3">ATCC MYA-3509</strain>
    </source>
</reference>
<comment type="caution">
    <text evidence="2">The sequence shown here is derived from an EMBL/GenBank/DDBJ whole genome shotgun (WGS) entry which is preliminary data.</text>
</comment>
<feature type="transmembrane region" description="Helical" evidence="1">
    <location>
        <begin position="204"/>
        <end position="223"/>
    </location>
</feature>
<accession>A0AAW2YU22</accession>
<protein>
    <submittedName>
        <fullName evidence="2">5 TM domain-containing transmembrane protein</fullName>
    </submittedName>
</protein>
<dbReference type="AlphaFoldDB" id="A0AAW2YU22"/>
<evidence type="ECO:0000313" key="2">
    <source>
        <dbReference type="EMBL" id="KAL0480594.1"/>
    </source>
</evidence>
<evidence type="ECO:0000313" key="3">
    <source>
        <dbReference type="Proteomes" id="UP001431209"/>
    </source>
</evidence>
<feature type="transmembrane region" description="Helical" evidence="1">
    <location>
        <begin position="82"/>
        <end position="107"/>
    </location>
</feature>
<gene>
    <name evidence="2" type="ORF">AKO1_002434</name>
</gene>
<dbReference type="Proteomes" id="UP001431209">
    <property type="component" value="Unassembled WGS sequence"/>
</dbReference>
<organism evidence="2 3">
    <name type="scientific">Acrasis kona</name>
    <dbReference type="NCBI Taxonomy" id="1008807"/>
    <lineage>
        <taxon>Eukaryota</taxon>
        <taxon>Discoba</taxon>
        <taxon>Heterolobosea</taxon>
        <taxon>Tetramitia</taxon>
        <taxon>Eutetramitia</taxon>
        <taxon>Acrasidae</taxon>
        <taxon>Acrasis</taxon>
    </lineage>
</organism>
<sequence length="303" mass="34471">MMLIILIVTIIRKNIVQEEYEVGRFRLMILNYINHCQYLSYLSDRQKGSFGRFEKVTVVYLYVIGSMLGNALSFGQTNSDNIVQMFAAGFICSIVVTPFVAIFTFLFSKVQRRHQKREQVKIVPTIETIQVDQEPVQVKVIFDQRVIDFMKEEEAAFESIPVVEDEQIEKPSAMNQMLNRLDDAFDKMAKYGHGVVSRISWQGIVIFLLASTIYFSLVVAFVISAPYCFKILSDLTMSILTGVFVDGYFVAVFILFAYVRNKQFAEGKLSKWRTSKTIIVMGIVVIVVLLCAIITLAPINGTL</sequence>
<feature type="transmembrane region" description="Helical" evidence="1">
    <location>
        <begin position="278"/>
        <end position="299"/>
    </location>
</feature>
<feature type="non-terminal residue" evidence="2">
    <location>
        <position position="303"/>
    </location>
</feature>
<evidence type="ECO:0000256" key="1">
    <source>
        <dbReference type="SAM" id="Phobius"/>
    </source>
</evidence>
<keyword evidence="3" id="KW-1185">Reference proteome</keyword>